<sequence length="83" mass="9649">DNVKYKEQVNSMVAEFLISNSQPFSVLENLAFKKLLKKLNPYYEIPCDKGIKAQICISYNWMLVTLQDILKNSINYCKLTIDL</sequence>
<dbReference type="Proteomes" id="UP000789860">
    <property type="component" value="Unassembled WGS sequence"/>
</dbReference>
<protein>
    <submittedName>
        <fullName evidence="1">9534_t:CDS:1</fullName>
    </submittedName>
</protein>
<evidence type="ECO:0000313" key="1">
    <source>
        <dbReference type="EMBL" id="CAG8474627.1"/>
    </source>
</evidence>
<evidence type="ECO:0000313" key="2">
    <source>
        <dbReference type="Proteomes" id="UP000789860"/>
    </source>
</evidence>
<accession>A0ACA9KJ45</accession>
<gene>
    <name evidence="1" type="ORF">SCALOS_LOCUS2172</name>
</gene>
<organism evidence="1 2">
    <name type="scientific">Scutellospora calospora</name>
    <dbReference type="NCBI Taxonomy" id="85575"/>
    <lineage>
        <taxon>Eukaryota</taxon>
        <taxon>Fungi</taxon>
        <taxon>Fungi incertae sedis</taxon>
        <taxon>Mucoromycota</taxon>
        <taxon>Glomeromycotina</taxon>
        <taxon>Glomeromycetes</taxon>
        <taxon>Diversisporales</taxon>
        <taxon>Gigasporaceae</taxon>
        <taxon>Scutellospora</taxon>
    </lineage>
</organism>
<proteinExistence type="predicted"/>
<keyword evidence="2" id="KW-1185">Reference proteome</keyword>
<dbReference type="EMBL" id="CAJVPM010001830">
    <property type="protein sequence ID" value="CAG8474627.1"/>
    <property type="molecule type" value="Genomic_DNA"/>
</dbReference>
<name>A0ACA9KJ45_9GLOM</name>
<comment type="caution">
    <text evidence="1">The sequence shown here is derived from an EMBL/GenBank/DDBJ whole genome shotgun (WGS) entry which is preliminary data.</text>
</comment>
<feature type="non-terminal residue" evidence="1">
    <location>
        <position position="1"/>
    </location>
</feature>
<reference evidence="1" key="1">
    <citation type="submission" date="2021-06" db="EMBL/GenBank/DDBJ databases">
        <authorList>
            <person name="Kallberg Y."/>
            <person name="Tangrot J."/>
            <person name="Rosling A."/>
        </authorList>
    </citation>
    <scope>NUCLEOTIDE SEQUENCE</scope>
    <source>
        <strain evidence="1">AU212A</strain>
    </source>
</reference>